<dbReference type="AlphaFoldDB" id="A0AB33VCK0"/>
<name>A0AB33VCK0_RALSU</name>
<sequence length="111" mass="11581">MCSNRLRSHGHRSKPSNLDTVIPTLVYPWVSTASRSNPLSVRVASAVSDIHKFRCGLLQACTSTGPGNPGLHPGWTTGASPDKPMSSSPRRSGARPVQPPGKPTAPMAAGA</sequence>
<reference evidence="2 3" key="1">
    <citation type="journal article" date="2006" name="Mol. Plant Microbe Interact.">
        <title>Identification of open reading frames unique to a select agent: Ralstonia solanacearum race 3 biovar 2.</title>
        <authorList>
            <person name="Gabriel D.W."/>
            <person name="Allen C."/>
            <person name="Schell M."/>
            <person name="Denny T.P."/>
            <person name="Greenberg J.T."/>
            <person name="Duan Y.P."/>
            <person name="Flores-Cruz Z."/>
            <person name="Huang Q."/>
            <person name="Clifford J.M."/>
            <person name="Presting G."/>
            <person name="Gonzalez E.T."/>
            <person name="Reddy J."/>
            <person name="Elphinstone J."/>
            <person name="Swanson J."/>
            <person name="Yao J."/>
            <person name="Mulholland V."/>
            <person name="Liu L."/>
            <person name="Farmerie W."/>
            <person name="Patnaikuni M."/>
            <person name="Balogh B."/>
            <person name="Norman D."/>
            <person name="Alvarez A."/>
            <person name="Castillo J.A."/>
            <person name="Jones J."/>
            <person name="Saddler G."/>
            <person name="Walunas T."/>
            <person name="Zhukov A."/>
            <person name="Mikhailova N."/>
        </authorList>
    </citation>
    <scope>NUCLEOTIDE SEQUENCE [LARGE SCALE GENOMIC DNA]</scope>
    <source>
        <strain evidence="2 3">UW551</strain>
    </source>
</reference>
<organism evidence="2 3">
    <name type="scientific">Ralstonia solanacearum (strain UW551)</name>
    <dbReference type="NCBI Taxonomy" id="342110"/>
    <lineage>
        <taxon>Bacteria</taxon>
        <taxon>Pseudomonadati</taxon>
        <taxon>Pseudomonadota</taxon>
        <taxon>Betaproteobacteria</taxon>
        <taxon>Burkholderiales</taxon>
        <taxon>Burkholderiaceae</taxon>
        <taxon>Ralstonia</taxon>
        <taxon>Ralstonia solanacearum species complex</taxon>
    </lineage>
</organism>
<accession>A0AB33VCK0</accession>
<gene>
    <name evidence="2" type="ORF">RRSL_03119</name>
</gene>
<feature type="region of interest" description="Disordered" evidence="1">
    <location>
        <begin position="63"/>
        <end position="111"/>
    </location>
</feature>
<comment type="caution">
    <text evidence="2">The sequence shown here is derived from an EMBL/GenBank/DDBJ whole genome shotgun (WGS) entry which is preliminary data.</text>
</comment>
<dbReference type="EMBL" id="AAKL01000026">
    <property type="protein sequence ID" value="EAP72614.1"/>
    <property type="molecule type" value="Genomic_DNA"/>
</dbReference>
<proteinExistence type="predicted"/>
<evidence type="ECO:0000256" key="1">
    <source>
        <dbReference type="SAM" id="MobiDB-lite"/>
    </source>
</evidence>
<dbReference type="Proteomes" id="UP000005933">
    <property type="component" value="Unassembled WGS sequence"/>
</dbReference>
<evidence type="ECO:0000313" key="2">
    <source>
        <dbReference type="EMBL" id="EAP72614.1"/>
    </source>
</evidence>
<protein>
    <submittedName>
        <fullName evidence="2">Uncharacterized protein</fullName>
    </submittedName>
</protein>
<evidence type="ECO:0000313" key="3">
    <source>
        <dbReference type="Proteomes" id="UP000005933"/>
    </source>
</evidence>